<accession>A0ACB7XN44</accession>
<reference evidence="1 2" key="1">
    <citation type="journal article" date="2021" name="Hortic Res">
        <title>High-quality reference genome and annotation aids understanding of berry development for evergreen blueberry (Vaccinium darrowii).</title>
        <authorList>
            <person name="Yu J."/>
            <person name="Hulse-Kemp A.M."/>
            <person name="Babiker E."/>
            <person name="Staton M."/>
        </authorList>
    </citation>
    <scope>NUCLEOTIDE SEQUENCE [LARGE SCALE GENOMIC DNA]</scope>
    <source>
        <strain evidence="2">cv. NJ 8807/NJ 8810</strain>
        <tissue evidence="1">Young leaf</tissue>
    </source>
</reference>
<keyword evidence="2" id="KW-1185">Reference proteome</keyword>
<dbReference type="Proteomes" id="UP000828048">
    <property type="component" value="Chromosome 1"/>
</dbReference>
<evidence type="ECO:0000313" key="1">
    <source>
        <dbReference type="EMBL" id="KAH7842361.1"/>
    </source>
</evidence>
<organism evidence="1 2">
    <name type="scientific">Vaccinium darrowii</name>
    <dbReference type="NCBI Taxonomy" id="229202"/>
    <lineage>
        <taxon>Eukaryota</taxon>
        <taxon>Viridiplantae</taxon>
        <taxon>Streptophyta</taxon>
        <taxon>Embryophyta</taxon>
        <taxon>Tracheophyta</taxon>
        <taxon>Spermatophyta</taxon>
        <taxon>Magnoliopsida</taxon>
        <taxon>eudicotyledons</taxon>
        <taxon>Gunneridae</taxon>
        <taxon>Pentapetalae</taxon>
        <taxon>asterids</taxon>
        <taxon>Ericales</taxon>
        <taxon>Ericaceae</taxon>
        <taxon>Vaccinioideae</taxon>
        <taxon>Vaccinieae</taxon>
        <taxon>Vaccinium</taxon>
    </lineage>
</organism>
<name>A0ACB7XN44_9ERIC</name>
<comment type="caution">
    <text evidence="1">The sequence shown here is derived from an EMBL/GenBank/DDBJ whole genome shotgun (WGS) entry which is preliminary data.</text>
</comment>
<gene>
    <name evidence="1" type="ORF">Vadar_004440</name>
</gene>
<evidence type="ECO:0000313" key="2">
    <source>
        <dbReference type="Proteomes" id="UP000828048"/>
    </source>
</evidence>
<sequence length="220" mass="24269">MGYTSSPFFSKTLLLSLYFVLLVQNPHPRAASTPATINPCAFFLLGSIACKLINLWIFSLLFVTSDSGGLIYGGLEGGEWELRQWGLVEQQRYGNQDNLSLALGKRQAVVSEEEIQERERRKKELKQQGIVEDRLQLLVNITGAFRPHKLTALVGAFVEEVMELVELTPLSGALVGLPGVDGLSTDQRKRLTIAVELVANPPIVFLANLGSALLFCVYFC</sequence>
<dbReference type="EMBL" id="CM037151">
    <property type="protein sequence ID" value="KAH7842361.1"/>
    <property type="molecule type" value="Genomic_DNA"/>
</dbReference>
<protein>
    <submittedName>
        <fullName evidence="1">Uncharacterized protein</fullName>
    </submittedName>
</protein>
<proteinExistence type="predicted"/>